<reference evidence="2 3" key="1">
    <citation type="submission" date="2017-03" db="EMBL/GenBank/DDBJ databases">
        <title>Genome sequence of Sphingomonas dokdonensis DSM 21029.</title>
        <authorList>
            <person name="Poehlein A."/>
            <person name="Wuebbeler J.H."/>
            <person name="Steinbuechel A."/>
            <person name="Daniel R."/>
        </authorList>
    </citation>
    <scope>NUCLEOTIDE SEQUENCE [LARGE SCALE GENOMIC DNA]</scope>
    <source>
        <strain evidence="2 3">DSM 21029</strain>
    </source>
</reference>
<proteinExistence type="predicted"/>
<organism evidence="2 3">
    <name type="scientific">Sphingomonas dokdonensis</name>
    <dbReference type="NCBI Taxonomy" id="344880"/>
    <lineage>
        <taxon>Bacteria</taxon>
        <taxon>Pseudomonadati</taxon>
        <taxon>Pseudomonadota</taxon>
        <taxon>Alphaproteobacteria</taxon>
        <taxon>Sphingomonadales</taxon>
        <taxon>Sphingomonadaceae</taxon>
        <taxon>Sphingomonas</taxon>
    </lineage>
</organism>
<name>A0A245ZNL2_9SPHN</name>
<sequence length="111" mass="12166">MTGFRVLLIAMWIVLVGYTALVIAGHGMGLLPIFFGDMARLTWPGQFNLDFLCFLILSATWTAWRARFAAHGLLLAPVALLGGAGFLLPYLLFLTIAARGDMRRVLLGDRA</sequence>
<keyword evidence="3" id="KW-1185">Reference proteome</keyword>
<dbReference type="AlphaFoldDB" id="A0A245ZNL2"/>
<evidence type="ECO:0000256" key="1">
    <source>
        <dbReference type="SAM" id="Phobius"/>
    </source>
</evidence>
<feature type="transmembrane region" description="Helical" evidence="1">
    <location>
        <begin position="6"/>
        <end position="35"/>
    </location>
</feature>
<dbReference type="Proteomes" id="UP000197290">
    <property type="component" value="Unassembled WGS sequence"/>
</dbReference>
<evidence type="ECO:0000313" key="2">
    <source>
        <dbReference type="EMBL" id="OWK31322.1"/>
    </source>
</evidence>
<evidence type="ECO:0000313" key="3">
    <source>
        <dbReference type="Proteomes" id="UP000197290"/>
    </source>
</evidence>
<feature type="transmembrane region" description="Helical" evidence="1">
    <location>
        <begin position="70"/>
        <end position="94"/>
    </location>
</feature>
<keyword evidence="1" id="KW-0472">Membrane</keyword>
<dbReference type="RefSeq" id="WP_088367019.1">
    <property type="nucleotide sequence ID" value="NZ_NBBI01000002.1"/>
</dbReference>
<comment type="caution">
    <text evidence="2">The sequence shown here is derived from an EMBL/GenBank/DDBJ whole genome shotgun (WGS) entry which is preliminary data.</text>
</comment>
<dbReference type="EMBL" id="NBBI01000002">
    <property type="protein sequence ID" value="OWK31322.1"/>
    <property type="molecule type" value="Genomic_DNA"/>
</dbReference>
<evidence type="ECO:0008006" key="4">
    <source>
        <dbReference type="Google" id="ProtNLM"/>
    </source>
</evidence>
<keyword evidence="1" id="KW-1133">Transmembrane helix</keyword>
<gene>
    <name evidence="2" type="ORF">SPDO_13300</name>
</gene>
<dbReference type="OrthoDB" id="279522at2"/>
<keyword evidence="1" id="KW-0812">Transmembrane</keyword>
<protein>
    <recommendedName>
        <fullName evidence="4">DUF2834 domain-containing protein</fullName>
    </recommendedName>
</protein>
<accession>A0A245ZNL2</accession>